<dbReference type="Pfam" id="PF02771">
    <property type="entry name" value="Acyl-CoA_dh_N"/>
    <property type="match status" value="1"/>
</dbReference>
<dbReference type="GO" id="GO:0005886">
    <property type="term" value="C:plasma membrane"/>
    <property type="evidence" value="ECO:0007669"/>
    <property type="project" value="TreeGrafter"/>
</dbReference>
<dbReference type="InterPro" id="IPR006091">
    <property type="entry name" value="Acyl-CoA_Oxase/DH_mid-dom"/>
</dbReference>
<dbReference type="AlphaFoldDB" id="Q0S8R2"/>
<dbReference type="InterPro" id="IPR013786">
    <property type="entry name" value="AcylCoA_DH/ox_N"/>
</dbReference>
<dbReference type="InterPro" id="IPR006089">
    <property type="entry name" value="Acyl-CoA_DH_CS"/>
</dbReference>
<dbReference type="GO" id="GO:0003995">
    <property type="term" value="F:acyl-CoA dehydrogenase activity"/>
    <property type="evidence" value="ECO:0007669"/>
    <property type="project" value="InterPro"/>
</dbReference>
<evidence type="ECO:0000256" key="1">
    <source>
        <dbReference type="ARBA" id="ARBA00001974"/>
    </source>
</evidence>
<dbReference type="InterPro" id="IPR046373">
    <property type="entry name" value="Acyl-CoA_Oxase/DH_mid-dom_sf"/>
</dbReference>
<dbReference type="PANTHER" id="PTHR43292">
    <property type="entry name" value="ACYL-COA DEHYDROGENASE"/>
    <property type="match status" value="1"/>
</dbReference>
<dbReference type="Proteomes" id="UP000008710">
    <property type="component" value="Chromosome"/>
</dbReference>
<reference evidence="9" key="1">
    <citation type="journal article" date="2006" name="Proc. Natl. Acad. Sci. U.S.A.">
        <title>The complete genome of Rhodococcus sp. RHA1 provides insights into a catabolic powerhouse.</title>
        <authorList>
            <person name="McLeod M.P."/>
            <person name="Warren R.L."/>
            <person name="Hsiao W.W.L."/>
            <person name="Araki N."/>
            <person name="Myhre M."/>
            <person name="Fernandes C."/>
            <person name="Miyazawa D."/>
            <person name="Wong W."/>
            <person name="Lillquist A.L."/>
            <person name="Wang D."/>
            <person name="Dosanjh M."/>
            <person name="Hara H."/>
            <person name="Petrescu A."/>
            <person name="Morin R.D."/>
            <person name="Yang G."/>
            <person name="Stott J.M."/>
            <person name="Schein J.E."/>
            <person name="Shin H."/>
            <person name="Smailus D."/>
            <person name="Siddiqui A.S."/>
            <person name="Marra M.A."/>
            <person name="Jones S.J.M."/>
            <person name="Holt R."/>
            <person name="Brinkman F.S.L."/>
            <person name="Miyauchi K."/>
            <person name="Fukuda M."/>
            <person name="Davies J.E."/>
            <person name="Mohn W.W."/>
            <person name="Eltis L.D."/>
        </authorList>
    </citation>
    <scope>NUCLEOTIDE SEQUENCE [LARGE SCALE GENOMIC DNA]</scope>
    <source>
        <strain evidence="9">RHA1</strain>
    </source>
</reference>
<dbReference type="InterPro" id="IPR009100">
    <property type="entry name" value="AcylCoA_DH/oxidase_NM_dom_sf"/>
</dbReference>
<evidence type="ECO:0000259" key="6">
    <source>
        <dbReference type="Pfam" id="PF02770"/>
    </source>
</evidence>
<name>Q0S8R2_RHOJR</name>
<feature type="domain" description="Acyl-CoA dehydrogenase/oxidase N-terminal" evidence="7">
    <location>
        <begin position="15"/>
        <end position="127"/>
    </location>
</feature>
<protein>
    <submittedName>
        <fullName evidence="8">Possible acyl-CoA dehydrogenase</fullName>
    </submittedName>
</protein>
<proteinExistence type="predicted"/>
<comment type="cofactor">
    <cofactor evidence="1">
        <name>FAD</name>
        <dbReference type="ChEBI" id="CHEBI:57692"/>
    </cofactor>
</comment>
<dbReference type="HOGENOM" id="CLU_574747_0_0_11"/>
<evidence type="ECO:0000256" key="2">
    <source>
        <dbReference type="ARBA" id="ARBA00022630"/>
    </source>
</evidence>
<dbReference type="InterPro" id="IPR037069">
    <property type="entry name" value="AcylCoA_DH/ox_N_sf"/>
</dbReference>
<keyword evidence="2" id="KW-0285">Flavoprotein</keyword>
<dbReference type="Gene3D" id="1.10.540.10">
    <property type="entry name" value="Acyl-CoA dehydrogenase/oxidase, N-terminal domain"/>
    <property type="match status" value="1"/>
</dbReference>
<dbReference type="InterPro" id="IPR052161">
    <property type="entry name" value="Mycobact_Acyl-CoA_DH"/>
</dbReference>
<keyword evidence="4" id="KW-0560">Oxidoreductase</keyword>
<feature type="region of interest" description="Disordered" evidence="5">
    <location>
        <begin position="404"/>
        <end position="475"/>
    </location>
</feature>
<dbReference type="Pfam" id="PF02770">
    <property type="entry name" value="Acyl-CoA_dh_M"/>
    <property type="match status" value="1"/>
</dbReference>
<evidence type="ECO:0000313" key="9">
    <source>
        <dbReference type="Proteomes" id="UP000008710"/>
    </source>
</evidence>
<evidence type="ECO:0000256" key="5">
    <source>
        <dbReference type="SAM" id="MobiDB-lite"/>
    </source>
</evidence>
<keyword evidence="3" id="KW-0274">FAD</keyword>
<dbReference type="GO" id="GO:0050660">
    <property type="term" value="F:flavin adenine dinucleotide binding"/>
    <property type="evidence" value="ECO:0007669"/>
    <property type="project" value="InterPro"/>
</dbReference>
<sequence length="475" mass="50115">MHTQVVPAAGPPDHELDALRAEVRTFLREQIDAGVFTPGVDTWLTRWNPDFTKALAARGWLGMTIPAEYGGQGRTFMERFVVTEELLAVGAPVAAQWVADRQAAPSLLTYGTEEQKQRFLPGIAGGEISWAIGMSEPESGSDLASVRTKAVRVDGGWRITGTKLWTSGAHRADAFFALARSAPLDPAQRHAGLSQFIVLLDSLGVQIRPILSMSGDHHFNEVILDDVFVPDELRLGRIGEGWKQVTSELGFECSGPERFMSTFPILAAMAEETREGRQPADARIGALVARTFGLHHMSCAVSEALGRGDDAELGLTRLTGPESEGGSDAGWTESVYLMAAAGAADLPIAENDLLAGCCSAGPGARPRTPAPPWSAPQPCRAGRRRHCKARPVGTLGGCAGGAVGGGRNVAGRRIRPLGPRGDGGGQSRVDAAGSRPGRPVRTAGHTGAGGRGDRVPPPRRTGPGACDGREPWNAS</sequence>
<gene>
    <name evidence="8" type="ordered locus">RHA1_ro04283</name>
</gene>
<dbReference type="KEGG" id="rha:RHA1_ro04283"/>
<dbReference type="eggNOG" id="COG1960">
    <property type="taxonomic scope" value="Bacteria"/>
</dbReference>
<evidence type="ECO:0000256" key="3">
    <source>
        <dbReference type="ARBA" id="ARBA00022827"/>
    </source>
</evidence>
<dbReference type="Gene3D" id="2.40.110.10">
    <property type="entry name" value="Butyryl-CoA Dehydrogenase, subunit A, domain 2"/>
    <property type="match status" value="1"/>
</dbReference>
<evidence type="ECO:0000256" key="4">
    <source>
        <dbReference type="ARBA" id="ARBA00023002"/>
    </source>
</evidence>
<accession>Q0S8R2</accession>
<dbReference type="PROSITE" id="PS00072">
    <property type="entry name" value="ACYL_COA_DH_1"/>
    <property type="match status" value="1"/>
</dbReference>
<dbReference type="SUPFAM" id="SSF56645">
    <property type="entry name" value="Acyl-CoA dehydrogenase NM domain-like"/>
    <property type="match status" value="1"/>
</dbReference>
<dbReference type="PANTHER" id="PTHR43292:SF4">
    <property type="entry name" value="ACYL-COA DEHYDROGENASE FADE34"/>
    <property type="match status" value="1"/>
</dbReference>
<evidence type="ECO:0000313" key="8">
    <source>
        <dbReference type="EMBL" id="ABG96074.1"/>
    </source>
</evidence>
<dbReference type="EMBL" id="CP000431">
    <property type="protein sequence ID" value="ABG96074.1"/>
    <property type="molecule type" value="Genomic_DNA"/>
</dbReference>
<organism evidence="8 9">
    <name type="scientific">Rhodococcus jostii (strain RHA1)</name>
    <dbReference type="NCBI Taxonomy" id="101510"/>
    <lineage>
        <taxon>Bacteria</taxon>
        <taxon>Bacillati</taxon>
        <taxon>Actinomycetota</taxon>
        <taxon>Actinomycetes</taxon>
        <taxon>Mycobacteriales</taxon>
        <taxon>Nocardiaceae</taxon>
        <taxon>Rhodococcus</taxon>
    </lineage>
</organism>
<dbReference type="FunFam" id="2.40.110.10:FF:000011">
    <property type="entry name" value="Acyl-CoA dehydrogenase FadE34"/>
    <property type="match status" value="1"/>
</dbReference>
<feature type="domain" description="Acyl-CoA oxidase/dehydrogenase middle" evidence="6">
    <location>
        <begin position="131"/>
        <end position="227"/>
    </location>
</feature>
<evidence type="ECO:0000259" key="7">
    <source>
        <dbReference type="Pfam" id="PF02771"/>
    </source>
</evidence>